<feature type="domain" description="PPM-type phosphatase" evidence="3">
    <location>
        <begin position="389"/>
        <end position="618"/>
    </location>
</feature>
<dbReference type="Pfam" id="PF01590">
    <property type="entry name" value="GAF"/>
    <property type="match status" value="1"/>
</dbReference>
<keyword evidence="1" id="KW-0378">Hydrolase</keyword>
<protein>
    <submittedName>
        <fullName evidence="4">SpoIIE family protein phosphatase</fullName>
    </submittedName>
</protein>
<dbReference type="InterPro" id="IPR036457">
    <property type="entry name" value="PPM-type-like_dom_sf"/>
</dbReference>
<evidence type="ECO:0000259" key="3">
    <source>
        <dbReference type="SMART" id="SM00331"/>
    </source>
</evidence>
<dbReference type="InterPro" id="IPR003018">
    <property type="entry name" value="GAF"/>
</dbReference>
<reference evidence="4" key="1">
    <citation type="submission" date="2022-10" db="EMBL/GenBank/DDBJ databases">
        <title>The complete genomes of actinobacterial strains from the NBC collection.</title>
        <authorList>
            <person name="Joergensen T.S."/>
            <person name="Alvarez Arevalo M."/>
            <person name="Sterndorff E.B."/>
            <person name="Faurdal D."/>
            <person name="Vuksanovic O."/>
            <person name="Mourched A.-S."/>
            <person name="Charusanti P."/>
            <person name="Shaw S."/>
            <person name="Blin K."/>
            <person name="Weber T."/>
        </authorList>
    </citation>
    <scope>NUCLEOTIDE SEQUENCE</scope>
    <source>
        <strain evidence="4">NBC_01393</strain>
    </source>
</reference>
<dbReference type="GO" id="GO:0016791">
    <property type="term" value="F:phosphatase activity"/>
    <property type="evidence" value="ECO:0007669"/>
    <property type="project" value="TreeGrafter"/>
</dbReference>
<gene>
    <name evidence="4" type="ORF">OG699_41135</name>
</gene>
<dbReference type="Gene3D" id="3.30.450.40">
    <property type="match status" value="2"/>
</dbReference>
<dbReference type="Pfam" id="PF13185">
    <property type="entry name" value="GAF_2"/>
    <property type="match status" value="1"/>
</dbReference>
<sequence>MATAEKPSGVVTGGRLAALRETGLSAVADAGMDRFARLVAGVIGVPIALVSLVESSRQILPGMVGLSEPWADTRETPLSHSLCRHVVTSGRPLVLTDARQDPLTCASPAVPDLGVIGYAGMPLTDGAGHVLGSLCAIDTRPRKWTARELELLQDLAAACSAELRLRIVSRHHEQARTDEARARTEADDATRRHRAALERSRLLLRAADALADTTGLADVREQVRDLVSSDLKPVYVGLVLVEGGTTKRLRRMVDVLGSTSMERTYETYTLDAAWPTARAARENRMITVTDTAQLERDYAPEAVATFTALGLRTAVCVPLPGTVLPLGTLVLGWDHLHEIDIVEQAVLSSLAGYTARAVERALFVDSRIDVAREMQKALLTDVPSVPRLDLAALYRAAARTDLVGGDWYDAFLLPDAARGGEDSAEPAVLVLSIGDITGHDMRAAAQMGQVRSMLRQADLDHAGGGPAQAVSALEHANAALGLDASGTLIHAHLRPCRSAEAGSWELTWTNAGHPPPLVVRPDGSVLRLTRHDIMLFTGLDAPPRSEHRLLLPPGSLLMFYTDGLVERPDEDMDLAIDAAGRMLAAHAGRPLDTLLNEITDEIAGPDAVDDIALLALRVPAVRAARA</sequence>
<accession>A0AAU3IBQ6</accession>
<organism evidence="4">
    <name type="scientific">Streptomyces sp. NBC_01393</name>
    <dbReference type="NCBI Taxonomy" id="2903851"/>
    <lineage>
        <taxon>Bacteria</taxon>
        <taxon>Bacillati</taxon>
        <taxon>Actinomycetota</taxon>
        <taxon>Actinomycetes</taxon>
        <taxon>Kitasatosporales</taxon>
        <taxon>Streptomycetaceae</taxon>
        <taxon>Streptomyces</taxon>
    </lineage>
</organism>
<feature type="domain" description="GAF" evidence="2">
    <location>
        <begin position="27"/>
        <end position="173"/>
    </location>
</feature>
<evidence type="ECO:0000259" key="2">
    <source>
        <dbReference type="SMART" id="SM00065"/>
    </source>
</evidence>
<dbReference type="AlphaFoldDB" id="A0AAU3IBQ6"/>
<name>A0AAU3IBQ6_9ACTN</name>
<dbReference type="SUPFAM" id="SSF81606">
    <property type="entry name" value="PP2C-like"/>
    <property type="match status" value="1"/>
</dbReference>
<dbReference type="EMBL" id="CP109546">
    <property type="protein sequence ID" value="WTZ13828.1"/>
    <property type="molecule type" value="Genomic_DNA"/>
</dbReference>
<evidence type="ECO:0000313" key="4">
    <source>
        <dbReference type="EMBL" id="WTZ13828.1"/>
    </source>
</evidence>
<dbReference type="Pfam" id="PF07228">
    <property type="entry name" value="SpoIIE"/>
    <property type="match status" value="1"/>
</dbReference>
<proteinExistence type="predicted"/>
<dbReference type="InterPro" id="IPR052016">
    <property type="entry name" value="Bact_Sigma-Reg"/>
</dbReference>
<feature type="domain" description="GAF" evidence="2">
    <location>
        <begin position="215"/>
        <end position="368"/>
    </location>
</feature>
<dbReference type="SUPFAM" id="SSF55781">
    <property type="entry name" value="GAF domain-like"/>
    <property type="match status" value="2"/>
</dbReference>
<evidence type="ECO:0000256" key="1">
    <source>
        <dbReference type="ARBA" id="ARBA00022801"/>
    </source>
</evidence>
<dbReference type="SMART" id="SM00065">
    <property type="entry name" value="GAF"/>
    <property type="match status" value="2"/>
</dbReference>
<dbReference type="Gene3D" id="3.60.40.10">
    <property type="entry name" value="PPM-type phosphatase domain"/>
    <property type="match status" value="1"/>
</dbReference>
<dbReference type="InterPro" id="IPR029016">
    <property type="entry name" value="GAF-like_dom_sf"/>
</dbReference>
<dbReference type="InterPro" id="IPR001932">
    <property type="entry name" value="PPM-type_phosphatase-like_dom"/>
</dbReference>
<dbReference type="SMART" id="SM00331">
    <property type="entry name" value="PP2C_SIG"/>
    <property type="match status" value="1"/>
</dbReference>
<dbReference type="PANTHER" id="PTHR43156:SF2">
    <property type="entry name" value="STAGE II SPORULATION PROTEIN E"/>
    <property type="match status" value="1"/>
</dbReference>
<dbReference type="PANTHER" id="PTHR43156">
    <property type="entry name" value="STAGE II SPORULATION PROTEIN E-RELATED"/>
    <property type="match status" value="1"/>
</dbReference>